<gene>
    <name evidence="15 18" type="primary">mutM</name>
    <name evidence="15" type="synonym">fpg</name>
    <name evidence="18" type="ORF">ACFQPF_06690</name>
</gene>
<evidence type="ECO:0000256" key="14">
    <source>
        <dbReference type="ARBA" id="ARBA00044632"/>
    </source>
</evidence>
<feature type="active site" description="Proton donor; for delta-elimination activity" evidence="15">
    <location>
        <position position="263"/>
    </location>
</feature>
<protein>
    <recommendedName>
        <fullName evidence="15">Formamidopyrimidine-DNA glycosylase</fullName>
        <shortName evidence="15">Fapy-DNA glycosylase</shortName>
        <ecNumber evidence="15">3.2.2.23</ecNumber>
    </recommendedName>
    <alternativeName>
        <fullName evidence="15">DNA-(apurinic or apyrimidinic site) lyase MutM</fullName>
        <shortName evidence="15">AP lyase MutM</shortName>
        <ecNumber evidence="15">4.2.99.18</ecNumber>
    </alternativeName>
</protein>
<keyword evidence="6 15" id="KW-0863">Zinc-finger</keyword>
<comment type="cofactor">
    <cofactor evidence="15">
        <name>Zn(2+)</name>
        <dbReference type="ChEBI" id="CHEBI:29105"/>
    </cofactor>
    <text evidence="15">Binds 1 zinc ion per subunit.</text>
</comment>
<dbReference type="InterPro" id="IPR015886">
    <property type="entry name" value="H2TH_FPG"/>
</dbReference>
<dbReference type="EC" id="3.2.2.23" evidence="15"/>
<reference evidence="19" key="1">
    <citation type="journal article" date="2019" name="Int. J. Syst. Evol. Microbiol.">
        <title>The Global Catalogue of Microorganisms (GCM) 10K type strain sequencing project: providing services to taxonomists for standard genome sequencing and annotation.</title>
        <authorList>
            <consortium name="The Broad Institute Genomics Platform"/>
            <consortium name="The Broad Institute Genome Sequencing Center for Infectious Disease"/>
            <person name="Wu L."/>
            <person name="Ma J."/>
        </authorList>
    </citation>
    <scope>NUCLEOTIDE SEQUENCE [LARGE SCALE GENOMIC DNA]</scope>
    <source>
        <strain evidence="19">NBRC 106396</strain>
    </source>
</reference>
<dbReference type="EC" id="4.2.99.18" evidence="15"/>
<sequence length="273" mass="30768">MPELPEVENVKNTLSQLVIGKTIDHVVVKWENIIKLPELDEFKARLKGQTIEKIERRGKFLKLICNEDTIVSHLRMEGRYGLFSKDEPADKHTHVIFSFTDGTELRYRDVRKFGTMHLFTKGTEDAQLPLSKLGAEPLSDEFTPVLMKEMFHKTSRSIKAVLLDQQFIAGLGNIYVDEALHCAGIHPETPACRLSLPRLKKLHFYIVTILGESVEKGGSTIRSYVNSVGEQGTFQLTLHVYGRTGESCRTCGKEIVRLVVAGRGTHICTSCQK</sequence>
<keyword evidence="8 15" id="KW-0862">Zinc</keyword>
<evidence type="ECO:0000256" key="4">
    <source>
        <dbReference type="ARBA" id="ARBA00022723"/>
    </source>
</evidence>
<evidence type="ECO:0000256" key="5">
    <source>
        <dbReference type="ARBA" id="ARBA00022763"/>
    </source>
</evidence>
<comment type="catalytic activity">
    <reaction evidence="14 15">
        <text>2'-deoxyribonucleotide-(2'-deoxyribose 5'-phosphate)-2'-deoxyribonucleotide-DNA = a 3'-end 2'-deoxyribonucleotide-(2,3-dehydro-2,3-deoxyribose 5'-phosphate)-DNA + a 5'-end 5'-phospho-2'-deoxyribonucleoside-DNA + H(+)</text>
        <dbReference type="Rhea" id="RHEA:66592"/>
        <dbReference type="Rhea" id="RHEA-COMP:13180"/>
        <dbReference type="Rhea" id="RHEA-COMP:16897"/>
        <dbReference type="Rhea" id="RHEA-COMP:17067"/>
        <dbReference type="ChEBI" id="CHEBI:15378"/>
        <dbReference type="ChEBI" id="CHEBI:136412"/>
        <dbReference type="ChEBI" id="CHEBI:157695"/>
        <dbReference type="ChEBI" id="CHEBI:167181"/>
        <dbReference type="EC" id="4.2.99.18"/>
    </reaction>
</comment>
<dbReference type="SUPFAM" id="SSF57716">
    <property type="entry name" value="Glucocorticoid receptor-like (DNA-binding domain)"/>
    <property type="match status" value="1"/>
</dbReference>
<feature type="active site" description="Proton donor" evidence="15">
    <location>
        <position position="3"/>
    </location>
</feature>
<keyword evidence="5 15" id="KW-0227">DNA damage</keyword>
<dbReference type="GO" id="GO:0008534">
    <property type="term" value="F:oxidized purine nucleobase lesion DNA N-glycosylase activity"/>
    <property type="evidence" value="ECO:0007669"/>
    <property type="project" value="UniProtKB-EC"/>
</dbReference>
<dbReference type="PANTHER" id="PTHR22993:SF9">
    <property type="entry name" value="FORMAMIDOPYRIMIDINE-DNA GLYCOSYLASE"/>
    <property type="match status" value="1"/>
</dbReference>
<keyword evidence="11 15" id="KW-0456">Lyase</keyword>
<name>A0ABW2NRT6_9BACL</name>
<dbReference type="NCBIfam" id="TIGR00577">
    <property type="entry name" value="fpg"/>
    <property type="match status" value="1"/>
</dbReference>
<dbReference type="InterPro" id="IPR020629">
    <property type="entry name" value="FPG_Glyclase"/>
</dbReference>
<keyword evidence="4 15" id="KW-0479">Metal-binding</keyword>
<dbReference type="HAMAP" id="MF_00103">
    <property type="entry name" value="Fapy_DNA_glycosyl"/>
    <property type="match status" value="1"/>
</dbReference>
<evidence type="ECO:0000256" key="10">
    <source>
        <dbReference type="ARBA" id="ARBA00023204"/>
    </source>
</evidence>
<keyword evidence="12 15" id="KW-0511">Multifunctional enzyme</keyword>
<dbReference type="PROSITE" id="PS51066">
    <property type="entry name" value="ZF_FPG_2"/>
    <property type="match status" value="1"/>
</dbReference>
<dbReference type="InterPro" id="IPR010663">
    <property type="entry name" value="Znf_FPG/IleRS"/>
</dbReference>
<dbReference type="Proteomes" id="UP001596549">
    <property type="component" value="Unassembled WGS sequence"/>
</dbReference>
<dbReference type="InterPro" id="IPR035937">
    <property type="entry name" value="FPG_N"/>
</dbReference>
<dbReference type="RefSeq" id="WP_379747838.1">
    <property type="nucleotide sequence ID" value="NZ_JBHTCP010000012.1"/>
</dbReference>
<evidence type="ECO:0000256" key="3">
    <source>
        <dbReference type="ARBA" id="ARBA00011245"/>
    </source>
</evidence>
<feature type="binding site" evidence="15">
    <location>
        <position position="111"/>
    </location>
    <ligand>
        <name>DNA</name>
        <dbReference type="ChEBI" id="CHEBI:16991"/>
    </ligand>
</feature>
<evidence type="ECO:0000256" key="2">
    <source>
        <dbReference type="ARBA" id="ARBA00009409"/>
    </source>
</evidence>
<evidence type="ECO:0000256" key="13">
    <source>
        <dbReference type="ARBA" id="ARBA00023295"/>
    </source>
</evidence>
<evidence type="ECO:0000256" key="7">
    <source>
        <dbReference type="ARBA" id="ARBA00022801"/>
    </source>
</evidence>
<evidence type="ECO:0000256" key="9">
    <source>
        <dbReference type="ARBA" id="ARBA00023125"/>
    </source>
</evidence>
<evidence type="ECO:0000256" key="11">
    <source>
        <dbReference type="ARBA" id="ARBA00023239"/>
    </source>
</evidence>
<comment type="caution">
    <text evidence="15">Lacks conserved residue(s) required for the propagation of feature annotation.</text>
</comment>
<dbReference type="Pfam" id="PF06831">
    <property type="entry name" value="H2TH"/>
    <property type="match status" value="1"/>
</dbReference>
<dbReference type="InterPro" id="IPR010979">
    <property type="entry name" value="Ribosomal_uS13-like_H2TH"/>
</dbReference>
<evidence type="ECO:0000259" key="17">
    <source>
        <dbReference type="PROSITE" id="PS51068"/>
    </source>
</evidence>
<comment type="catalytic activity">
    <reaction evidence="1 15">
        <text>Hydrolysis of DNA containing ring-opened 7-methylguanine residues, releasing 2,6-diamino-4-hydroxy-5-(N-methyl)formamidopyrimidine.</text>
        <dbReference type="EC" id="3.2.2.23"/>
    </reaction>
</comment>
<dbReference type="SUPFAM" id="SSF46946">
    <property type="entry name" value="S13-like H2TH domain"/>
    <property type="match status" value="1"/>
</dbReference>
<evidence type="ECO:0000313" key="19">
    <source>
        <dbReference type="Proteomes" id="UP001596549"/>
    </source>
</evidence>
<evidence type="ECO:0000256" key="6">
    <source>
        <dbReference type="ARBA" id="ARBA00022771"/>
    </source>
</evidence>
<dbReference type="PROSITE" id="PS01242">
    <property type="entry name" value="ZF_FPG_1"/>
    <property type="match status" value="1"/>
</dbReference>
<dbReference type="PROSITE" id="PS51068">
    <property type="entry name" value="FPG_CAT"/>
    <property type="match status" value="1"/>
</dbReference>
<organism evidence="18 19">
    <name type="scientific">Fictibacillus iocasae</name>
    <dbReference type="NCBI Taxonomy" id="2715437"/>
    <lineage>
        <taxon>Bacteria</taxon>
        <taxon>Bacillati</taxon>
        <taxon>Bacillota</taxon>
        <taxon>Bacilli</taxon>
        <taxon>Bacillales</taxon>
        <taxon>Fictibacillaceae</taxon>
        <taxon>Fictibacillus</taxon>
    </lineage>
</organism>
<dbReference type="NCBIfam" id="NF002211">
    <property type="entry name" value="PRK01103.1"/>
    <property type="match status" value="1"/>
</dbReference>
<dbReference type="Pfam" id="PF01149">
    <property type="entry name" value="Fapy_DNA_glyco"/>
    <property type="match status" value="1"/>
</dbReference>
<dbReference type="SMART" id="SM01232">
    <property type="entry name" value="H2TH"/>
    <property type="match status" value="1"/>
</dbReference>
<keyword evidence="9 15" id="KW-0238">DNA-binding</keyword>
<evidence type="ECO:0000256" key="15">
    <source>
        <dbReference type="HAMAP-Rule" id="MF_00103"/>
    </source>
</evidence>
<keyword evidence="10 15" id="KW-0234">DNA repair</keyword>
<dbReference type="EMBL" id="JBHTCP010000012">
    <property type="protein sequence ID" value="MFC7371356.1"/>
    <property type="molecule type" value="Genomic_DNA"/>
</dbReference>
<dbReference type="SUPFAM" id="SSF81624">
    <property type="entry name" value="N-terminal domain of MutM-like DNA repair proteins"/>
    <property type="match status" value="1"/>
</dbReference>
<feature type="active site" description="Proton donor; for beta-elimination activity" evidence="15">
    <location>
        <position position="59"/>
    </location>
</feature>
<dbReference type="InterPro" id="IPR012319">
    <property type="entry name" value="FPG_cat"/>
</dbReference>
<dbReference type="CDD" id="cd08966">
    <property type="entry name" value="EcFpg-like_N"/>
    <property type="match status" value="1"/>
</dbReference>
<accession>A0ABW2NRT6</accession>
<evidence type="ECO:0000256" key="12">
    <source>
        <dbReference type="ARBA" id="ARBA00023268"/>
    </source>
</evidence>
<comment type="subunit">
    <text evidence="3 15">Monomer.</text>
</comment>
<feature type="active site" description="Schiff-base intermediate with DNA" evidence="15">
    <location>
        <position position="2"/>
    </location>
</feature>
<feature type="domain" description="Formamidopyrimidine-DNA glycosylase catalytic" evidence="17">
    <location>
        <begin position="2"/>
        <end position="114"/>
    </location>
</feature>
<feature type="domain" description="FPG-type" evidence="16">
    <location>
        <begin position="239"/>
        <end position="273"/>
    </location>
</feature>
<comment type="caution">
    <text evidence="18">The sequence shown here is derived from an EMBL/GenBank/DDBJ whole genome shotgun (WGS) entry which is preliminary data.</text>
</comment>
<proteinExistence type="inferred from homology"/>
<dbReference type="InterPro" id="IPR015887">
    <property type="entry name" value="DNA_glyclase_Znf_dom_DNA_BS"/>
</dbReference>
<evidence type="ECO:0000256" key="1">
    <source>
        <dbReference type="ARBA" id="ARBA00001668"/>
    </source>
</evidence>
<dbReference type="SMART" id="SM00898">
    <property type="entry name" value="Fapy_DNA_glyco"/>
    <property type="match status" value="1"/>
</dbReference>
<comment type="function">
    <text evidence="15">Involved in base excision repair of DNA damaged by oxidation or by mutagenic agents. Acts as DNA glycosylase that recognizes and removes damaged bases. Has a preference for oxidized purines, such as 7,8-dihydro-8-oxoguanine (8-oxoG). Has AP (apurinic/apyrimidinic) lyase activity and introduces nicks in the DNA strand. Cleaves the DNA backbone by beta-delta elimination to generate a single-strand break at the site of the removed base with both 3'- and 5'-phosphates.</text>
</comment>
<comment type="similarity">
    <text evidence="2 15">Belongs to the FPG family.</text>
</comment>
<dbReference type="PANTHER" id="PTHR22993">
    <property type="entry name" value="FORMAMIDOPYRIMIDINE-DNA GLYCOSYLASE"/>
    <property type="match status" value="1"/>
</dbReference>
<dbReference type="Gene3D" id="3.20.190.10">
    <property type="entry name" value="MutM-like, N-terminal"/>
    <property type="match status" value="1"/>
</dbReference>
<dbReference type="Pfam" id="PF06827">
    <property type="entry name" value="zf-FPG_IleRS"/>
    <property type="match status" value="1"/>
</dbReference>
<evidence type="ECO:0000259" key="16">
    <source>
        <dbReference type="PROSITE" id="PS51066"/>
    </source>
</evidence>
<dbReference type="InterPro" id="IPR000214">
    <property type="entry name" value="Znf_DNA_glyclase/AP_lyase"/>
</dbReference>
<feature type="binding site" evidence="15">
    <location>
        <position position="92"/>
    </location>
    <ligand>
        <name>DNA</name>
        <dbReference type="ChEBI" id="CHEBI:16991"/>
    </ligand>
</feature>
<keyword evidence="7 15" id="KW-0378">Hydrolase</keyword>
<keyword evidence="13 15" id="KW-0326">Glycosidase</keyword>
<dbReference type="Gene3D" id="1.10.8.50">
    <property type="match status" value="1"/>
</dbReference>
<evidence type="ECO:0000256" key="8">
    <source>
        <dbReference type="ARBA" id="ARBA00022833"/>
    </source>
</evidence>
<evidence type="ECO:0000313" key="18">
    <source>
        <dbReference type="EMBL" id="MFC7371356.1"/>
    </source>
</evidence>
<keyword evidence="19" id="KW-1185">Reference proteome</keyword>